<dbReference type="InterPro" id="IPR033992">
    <property type="entry name" value="NKR-like_CTLD"/>
</dbReference>
<dbReference type="InterPro" id="IPR001304">
    <property type="entry name" value="C-type_lectin-like"/>
</dbReference>
<organismHost>
    <name type="scientific">Galliformes</name>
    <name type="common">landfowls</name>
    <dbReference type="NCBI Taxonomy" id="8976"/>
</organismHost>
<evidence type="ECO:0000256" key="1">
    <source>
        <dbReference type="ARBA" id="ARBA00022734"/>
    </source>
</evidence>
<dbReference type="CDD" id="cd03593">
    <property type="entry name" value="CLECT_NK_receptors_like"/>
    <property type="match status" value="1"/>
</dbReference>
<dbReference type="Gene3D" id="3.10.100.10">
    <property type="entry name" value="Mannose-Binding Protein A, subunit A"/>
    <property type="match status" value="1"/>
</dbReference>
<dbReference type="SMART" id="SM00034">
    <property type="entry name" value="CLECT"/>
    <property type="match status" value="1"/>
</dbReference>
<evidence type="ECO:0000313" key="3">
    <source>
        <dbReference type="EMBL" id="AAR29349.1"/>
    </source>
</evidence>
<reference evidence="3" key="1">
    <citation type="submission" date="2003-11" db="EMBL/GenBank/DDBJ databases">
        <title>Selection of non-essential region for fowl adenovirus replication.</title>
        <authorList>
            <person name="Qin A."/>
            <person name="He X."/>
            <person name="Liu Y."/>
        </authorList>
    </citation>
    <scope>NUCLEOTIDE SEQUENCE</scope>
    <source>
        <strain evidence="3">JS</strain>
    </source>
</reference>
<dbReference type="EMBL" id="AH013430">
    <property type="protein sequence ID" value="AAR29349.1"/>
    <property type="molecule type" value="Genomic_DNA"/>
</dbReference>
<protein>
    <submittedName>
        <fullName evidence="3">ORF26</fullName>
    </submittedName>
</protein>
<feature type="domain" description="C-type lectin" evidence="2">
    <location>
        <begin position="24"/>
        <end position="129"/>
    </location>
</feature>
<dbReference type="PANTHER" id="PTHR45710">
    <property type="entry name" value="C-TYPE LECTIN DOMAIN-CONTAINING PROTEIN 180"/>
    <property type="match status" value="1"/>
</dbReference>
<dbReference type="SUPFAM" id="SSF56436">
    <property type="entry name" value="C-type lectin-like"/>
    <property type="match status" value="1"/>
</dbReference>
<keyword evidence="1" id="KW-0430">Lectin</keyword>
<dbReference type="InterPro" id="IPR050828">
    <property type="entry name" value="C-type_lectin/matrix_domain"/>
</dbReference>
<dbReference type="InterPro" id="IPR016187">
    <property type="entry name" value="CTDL_fold"/>
</dbReference>
<dbReference type="Pfam" id="PF00059">
    <property type="entry name" value="Lectin_C"/>
    <property type="match status" value="1"/>
</dbReference>
<proteinExistence type="predicted"/>
<sequence length="141" mass="16358">MLPPIGCDRLPEFDVVCPRDWIGFQSKCYYFSESESNWSEAEKFCRQQEAELAVPRSEEEKEFLLRQCGTGTNWLGVTRKSKDGADWVDASYDDYVPWYEIRGGGDCVYLNGDRVTSAYCDTQKLFVCSCQDSYSYWLENK</sequence>
<dbReference type="GO" id="GO:0030246">
    <property type="term" value="F:carbohydrate binding"/>
    <property type="evidence" value="ECO:0007669"/>
    <property type="project" value="UniProtKB-KW"/>
</dbReference>
<dbReference type="PANTHER" id="PTHR45710:SF35">
    <property type="entry name" value="C-TYPE LECTIN DOMAIN FAMILY 2 MEMBER D"/>
    <property type="match status" value="1"/>
</dbReference>
<organism evidence="3">
    <name type="scientific">Fowl adenovirus A serotype 1 (strain CELO / Phelps)</name>
    <name type="common">FAdV-1</name>
    <name type="synonym">Avian adenovirus gal1 (strain Phelps)</name>
    <dbReference type="NCBI Taxonomy" id="10553"/>
    <lineage>
        <taxon>Viruses</taxon>
        <taxon>Varidnaviria</taxon>
        <taxon>Bamfordvirae</taxon>
        <taxon>Preplasmiviricota</taxon>
        <taxon>Polisuviricotina</taxon>
        <taxon>Pharingeaviricetes</taxon>
        <taxon>Rowavirales</taxon>
        <taxon>Adenoviridae</taxon>
        <taxon>Aviadenovirus</taxon>
        <taxon>Aviadenovirus ventriculi</taxon>
        <taxon>Fowl aviadenovirus A</taxon>
    </lineage>
</organism>
<accession>Q6S008</accession>
<name>Q6S008_ADEG1</name>
<dbReference type="PROSITE" id="PS50041">
    <property type="entry name" value="C_TYPE_LECTIN_2"/>
    <property type="match status" value="1"/>
</dbReference>
<evidence type="ECO:0000259" key="2">
    <source>
        <dbReference type="PROSITE" id="PS50041"/>
    </source>
</evidence>
<dbReference type="InterPro" id="IPR016186">
    <property type="entry name" value="C-type_lectin-like/link_sf"/>
</dbReference>